<dbReference type="PANTHER" id="PTHR10005:SF26">
    <property type="entry name" value="CORL"/>
    <property type="match status" value="1"/>
</dbReference>
<evidence type="ECO:0000259" key="1">
    <source>
        <dbReference type="Pfam" id="PF02437"/>
    </source>
</evidence>
<feature type="domain" description="SKI/SNO/DAC" evidence="1">
    <location>
        <begin position="13"/>
        <end position="114"/>
    </location>
</feature>
<comment type="caution">
    <text evidence="2">The sequence shown here is derived from an EMBL/GenBank/DDBJ whole genome shotgun (WGS) entry which is preliminary data.</text>
</comment>
<dbReference type="GO" id="GO:0000981">
    <property type="term" value="F:DNA-binding transcription factor activity, RNA polymerase II-specific"/>
    <property type="evidence" value="ECO:0007669"/>
    <property type="project" value="TreeGrafter"/>
</dbReference>
<sequence>MEENLMINDNRHHDNSYVSTCTIRGVPIVSLITDGKERLCLAQISNDLLKGFSYNEIHNRRVAFRFLLALGITCVQCTPVQLELLRRAGAMPSSSRRCGMITRREAERLVNSFLE</sequence>
<dbReference type="InterPro" id="IPR037000">
    <property type="entry name" value="Ski_DNA-bd_sf"/>
</dbReference>
<dbReference type="GO" id="GO:0005667">
    <property type="term" value="C:transcription regulator complex"/>
    <property type="evidence" value="ECO:0007669"/>
    <property type="project" value="TreeGrafter"/>
</dbReference>
<dbReference type="GO" id="GO:0005737">
    <property type="term" value="C:cytoplasm"/>
    <property type="evidence" value="ECO:0007669"/>
    <property type="project" value="TreeGrafter"/>
</dbReference>
<evidence type="ECO:0000313" key="3">
    <source>
        <dbReference type="Proteomes" id="UP000663823"/>
    </source>
</evidence>
<dbReference type="InterPro" id="IPR009061">
    <property type="entry name" value="DNA-bd_dom_put_sf"/>
</dbReference>
<name>A0A820IV79_9BILA</name>
<protein>
    <recommendedName>
        <fullName evidence="1">SKI/SNO/DAC domain-containing protein</fullName>
    </recommendedName>
</protein>
<proteinExistence type="predicted"/>
<dbReference type="GO" id="GO:0046332">
    <property type="term" value="F:SMAD binding"/>
    <property type="evidence" value="ECO:0007669"/>
    <property type="project" value="TreeGrafter"/>
</dbReference>
<dbReference type="SUPFAM" id="SSF46955">
    <property type="entry name" value="Putative DNA-binding domain"/>
    <property type="match status" value="1"/>
</dbReference>
<feature type="non-terminal residue" evidence="2">
    <location>
        <position position="1"/>
    </location>
</feature>
<gene>
    <name evidence="2" type="ORF">OTI717_LOCUS42458</name>
</gene>
<dbReference type="Pfam" id="PF02437">
    <property type="entry name" value="Ski_Sno_DHD"/>
    <property type="match status" value="1"/>
</dbReference>
<dbReference type="EMBL" id="CAJOAX010051651">
    <property type="protein sequence ID" value="CAF4314868.1"/>
    <property type="molecule type" value="Genomic_DNA"/>
</dbReference>
<dbReference type="GO" id="GO:0000978">
    <property type="term" value="F:RNA polymerase II cis-regulatory region sequence-specific DNA binding"/>
    <property type="evidence" value="ECO:0007669"/>
    <property type="project" value="TreeGrafter"/>
</dbReference>
<accession>A0A820IV79</accession>
<dbReference type="GO" id="GO:0000122">
    <property type="term" value="P:negative regulation of transcription by RNA polymerase II"/>
    <property type="evidence" value="ECO:0007669"/>
    <property type="project" value="TreeGrafter"/>
</dbReference>
<evidence type="ECO:0000313" key="2">
    <source>
        <dbReference type="EMBL" id="CAF4314868.1"/>
    </source>
</evidence>
<dbReference type="GO" id="GO:0030514">
    <property type="term" value="P:negative regulation of BMP signaling pathway"/>
    <property type="evidence" value="ECO:0007669"/>
    <property type="project" value="TreeGrafter"/>
</dbReference>
<dbReference type="InterPro" id="IPR003380">
    <property type="entry name" value="SKI/SNO/DAC"/>
</dbReference>
<organism evidence="2 3">
    <name type="scientific">Rotaria sordida</name>
    <dbReference type="NCBI Taxonomy" id="392033"/>
    <lineage>
        <taxon>Eukaryota</taxon>
        <taxon>Metazoa</taxon>
        <taxon>Spiralia</taxon>
        <taxon>Gnathifera</taxon>
        <taxon>Rotifera</taxon>
        <taxon>Eurotatoria</taxon>
        <taxon>Bdelloidea</taxon>
        <taxon>Philodinida</taxon>
        <taxon>Philodinidae</taxon>
        <taxon>Rotaria</taxon>
    </lineage>
</organism>
<reference evidence="2" key="1">
    <citation type="submission" date="2021-02" db="EMBL/GenBank/DDBJ databases">
        <authorList>
            <person name="Nowell W R."/>
        </authorList>
    </citation>
    <scope>NUCLEOTIDE SEQUENCE</scope>
</reference>
<dbReference type="InterPro" id="IPR023216">
    <property type="entry name" value="Tscrpt_reg_SKI_SnoN"/>
</dbReference>
<dbReference type="PANTHER" id="PTHR10005">
    <property type="entry name" value="SKI ONCOGENE-RELATED"/>
    <property type="match status" value="1"/>
</dbReference>
<dbReference type="Proteomes" id="UP000663823">
    <property type="component" value="Unassembled WGS sequence"/>
</dbReference>
<dbReference type="GO" id="GO:0005634">
    <property type="term" value="C:nucleus"/>
    <property type="evidence" value="ECO:0007669"/>
    <property type="project" value="TreeGrafter"/>
</dbReference>
<dbReference type="AlphaFoldDB" id="A0A820IV79"/>
<dbReference type="Gene3D" id="3.10.260.20">
    <property type="entry name" value="Ski"/>
    <property type="match status" value="1"/>
</dbReference>